<dbReference type="EMBL" id="VXBW01002866">
    <property type="protein sequence ID" value="NXP06599.1"/>
    <property type="molecule type" value="Genomic_DNA"/>
</dbReference>
<reference evidence="2 3" key="1">
    <citation type="submission" date="2019-09" db="EMBL/GenBank/DDBJ databases">
        <title>Bird 10,000 Genomes (B10K) Project - Family phase.</title>
        <authorList>
            <person name="Zhang G."/>
        </authorList>
    </citation>
    <scope>NUCLEOTIDE SEQUENCE [LARGE SCALE GENOMIC DNA]</scope>
    <source>
        <strain evidence="2">B10K-DU-002-47</strain>
        <tissue evidence="2">Muscle</tissue>
    </source>
</reference>
<dbReference type="SMART" id="SM00563">
    <property type="entry name" value="PlsC"/>
    <property type="match status" value="1"/>
</dbReference>
<dbReference type="AlphaFoldDB" id="A0A7L1XBZ8"/>
<evidence type="ECO:0000313" key="3">
    <source>
        <dbReference type="Proteomes" id="UP000565698"/>
    </source>
</evidence>
<dbReference type="PANTHER" id="PTHR12563:SF15">
    <property type="entry name" value="GLYCEROL-3-PHOSPHATE ACYLTRANSFERASE 2, MITOCHONDRIAL"/>
    <property type="match status" value="1"/>
</dbReference>
<accession>A0A7L1XBZ8</accession>
<evidence type="ECO:0000313" key="2">
    <source>
        <dbReference type="EMBL" id="NXP06599.1"/>
    </source>
</evidence>
<keyword evidence="2" id="KW-0012">Acyltransferase</keyword>
<feature type="domain" description="Phospholipid/glycerol acyltransferase" evidence="1">
    <location>
        <begin position="81"/>
        <end position="213"/>
    </location>
</feature>
<evidence type="ECO:0000259" key="1">
    <source>
        <dbReference type="SMART" id="SM00563"/>
    </source>
</evidence>
<keyword evidence="2" id="KW-0808">Transferase</keyword>
<feature type="non-terminal residue" evidence="2">
    <location>
        <position position="216"/>
    </location>
</feature>
<dbReference type="Proteomes" id="UP000565698">
    <property type="component" value="Unassembled WGS sequence"/>
</dbReference>
<dbReference type="InterPro" id="IPR002123">
    <property type="entry name" value="Plipid/glycerol_acylTrfase"/>
</dbReference>
<dbReference type="GO" id="GO:0019432">
    <property type="term" value="P:triglyceride biosynthetic process"/>
    <property type="evidence" value="ECO:0007669"/>
    <property type="project" value="TreeGrafter"/>
</dbReference>
<name>A0A7L1XBZ8_9AVES</name>
<organism evidence="2 3">
    <name type="scientific">Thinocorus orbignyianus</name>
    <dbReference type="NCBI Taxonomy" id="161742"/>
    <lineage>
        <taxon>Eukaryota</taxon>
        <taxon>Metazoa</taxon>
        <taxon>Chordata</taxon>
        <taxon>Craniata</taxon>
        <taxon>Vertebrata</taxon>
        <taxon>Euteleostomi</taxon>
        <taxon>Archelosauria</taxon>
        <taxon>Archosauria</taxon>
        <taxon>Dinosauria</taxon>
        <taxon>Saurischia</taxon>
        <taxon>Theropoda</taxon>
        <taxon>Coelurosauria</taxon>
        <taxon>Aves</taxon>
        <taxon>Neognathae</taxon>
        <taxon>Neoaves</taxon>
        <taxon>Aequornithes</taxon>
        <taxon>Ciconiiformes</taxon>
        <taxon>Thinocoridae</taxon>
        <taxon>Thinocorus</taxon>
    </lineage>
</organism>
<dbReference type="PANTHER" id="PTHR12563">
    <property type="entry name" value="GLYCEROL-3-PHOSPHATE ACYLTRANSFERASE"/>
    <property type="match status" value="1"/>
</dbReference>
<feature type="non-terminal residue" evidence="2">
    <location>
        <position position="1"/>
    </location>
</feature>
<dbReference type="InterPro" id="IPR022284">
    <property type="entry name" value="GPAT/DHAPAT"/>
</dbReference>
<dbReference type="GO" id="GO:0034587">
    <property type="term" value="P:piRNA processing"/>
    <property type="evidence" value="ECO:0007669"/>
    <property type="project" value="TreeGrafter"/>
</dbReference>
<dbReference type="OrthoDB" id="5962536at2759"/>
<dbReference type="GO" id="GO:0008654">
    <property type="term" value="P:phospholipid biosynthetic process"/>
    <property type="evidence" value="ECO:0007669"/>
    <property type="project" value="TreeGrafter"/>
</dbReference>
<dbReference type="GO" id="GO:0031966">
    <property type="term" value="C:mitochondrial membrane"/>
    <property type="evidence" value="ECO:0007669"/>
    <property type="project" value="TreeGrafter"/>
</dbReference>
<comment type="caution">
    <text evidence="2">The sequence shown here is derived from an EMBL/GenBank/DDBJ whole genome shotgun (WGS) entry which is preliminary data.</text>
</comment>
<keyword evidence="3" id="KW-1185">Reference proteome</keyword>
<proteinExistence type="predicted"/>
<gene>
    <name evidence="2" type="primary">Gpat2_0</name>
    <name evidence="2" type="ORF">THIORB_R06943</name>
</gene>
<dbReference type="GO" id="GO:0006072">
    <property type="term" value="P:glycerol-3-phosphate metabolic process"/>
    <property type="evidence" value="ECO:0007669"/>
    <property type="project" value="TreeGrafter"/>
</dbReference>
<dbReference type="Pfam" id="PF01553">
    <property type="entry name" value="Acyltransferase"/>
    <property type="match status" value="1"/>
</dbReference>
<dbReference type="GO" id="GO:0006631">
    <property type="term" value="P:fatty acid metabolic process"/>
    <property type="evidence" value="ECO:0007669"/>
    <property type="project" value="TreeGrafter"/>
</dbReference>
<sequence>VWDVAASRGRGPRGDGKSQQQWKEKILQILAEIQAPLSLLLLRLCSWALLKLFNRLFLGVQLHRGQLEMVLRAARTPNVPLVFLSTHKSPLDGLLLSFLLFSRGLGVPRVTVGAQVCSPRLRALLARLGGIFLPLRMEQAQSERDEGLSGAILATYTEEVLRSCQPLLIFLEEPPAALHLSVAARCWLAMVYRAVRDGAVPDALLVPVGIAYDLVP</sequence>
<dbReference type="GO" id="GO:0004366">
    <property type="term" value="F:glycerol-3-phosphate O-acyltransferase activity"/>
    <property type="evidence" value="ECO:0007669"/>
    <property type="project" value="TreeGrafter"/>
</dbReference>
<protein>
    <submittedName>
        <fullName evidence="2">GPAT2 acyltransferase</fullName>
    </submittedName>
</protein>